<accession>A0ABQ6NQ21</accession>
<evidence type="ECO:0000313" key="1">
    <source>
        <dbReference type="EMBL" id="GMK46654.1"/>
    </source>
</evidence>
<sequence length="80" mass="9562">MNSVYKSIGTLNGLFRYKTYKQLVHGCLYVHSSANAFRRCFYDNYENEKEEQLNRGKRRIARGDDDRIGMRFGQSQFKRQ</sequence>
<proteinExistence type="predicted"/>
<name>A0ABQ6NQ21_9BACL</name>
<dbReference type="EMBL" id="BTCL01000014">
    <property type="protein sequence ID" value="GMK46654.1"/>
    <property type="molecule type" value="Genomic_DNA"/>
</dbReference>
<organism evidence="1 2">
    <name type="scientific">Paenibacillus glycanilyticus</name>
    <dbReference type="NCBI Taxonomy" id="126569"/>
    <lineage>
        <taxon>Bacteria</taxon>
        <taxon>Bacillati</taxon>
        <taxon>Bacillota</taxon>
        <taxon>Bacilli</taxon>
        <taxon>Bacillales</taxon>
        <taxon>Paenibacillaceae</taxon>
        <taxon>Paenibacillus</taxon>
    </lineage>
</organism>
<evidence type="ECO:0000313" key="2">
    <source>
        <dbReference type="Proteomes" id="UP001285921"/>
    </source>
</evidence>
<comment type="caution">
    <text evidence="1">The sequence shown here is derived from an EMBL/GenBank/DDBJ whole genome shotgun (WGS) entry which is preliminary data.</text>
</comment>
<reference evidence="1 2" key="1">
    <citation type="submission" date="2023-05" db="EMBL/GenBank/DDBJ databases">
        <title>Draft genome of Paenibacillus sp. CCS26.</title>
        <authorList>
            <person name="Akita H."/>
            <person name="Shinto Y."/>
            <person name="Kimura Z."/>
        </authorList>
    </citation>
    <scope>NUCLEOTIDE SEQUENCE [LARGE SCALE GENOMIC DNA]</scope>
    <source>
        <strain evidence="1 2">CCS26</strain>
    </source>
</reference>
<gene>
    <name evidence="1" type="ORF">PghCCS26_37830</name>
</gene>
<dbReference type="Proteomes" id="UP001285921">
    <property type="component" value="Unassembled WGS sequence"/>
</dbReference>
<protein>
    <submittedName>
        <fullName evidence="1">Uncharacterized protein</fullName>
    </submittedName>
</protein>
<keyword evidence="2" id="KW-1185">Reference proteome</keyword>